<dbReference type="PANTHER" id="PTHR34301">
    <property type="entry name" value="DNA-BINDING PROTEIN-RELATED"/>
    <property type="match status" value="1"/>
</dbReference>
<dbReference type="RefSeq" id="WP_168135168.1">
    <property type="nucleotide sequence ID" value="NZ_JAAVJH010000008.1"/>
</dbReference>
<dbReference type="InterPro" id="IPR027417">
    <property type="entry name" value="P-loop_NTPase"/>
</dbReference>
<dbReference type="InterPro" id="IPR049052">
    <property type="entry name" value="nSTAND1"/>
</dbReference>
<keyword evidence="3" id="KW-1185">Reference proteome</keyword>
<dbReference type="EMBL" id="JAAVJH010000008">
    <property type="protein sequence ID" value="NJR79619.1"/>
    <property type="molecule type" value="Genomic_DNA"/>
</dbReference>
<evidence type="ECO:0000259" key="1">
    <source>
        <dbReference type="SMART" id="SM00382"/>
    </source>
</evidence>
<accession>A0ABX1CNU9</accession>
<evidence type="ECO:0000313" key="3">
    <source>
        <dbReference type="Proteomes" id="UP000732399"/>
    </source>
</evidence>
<dbReference type="Gene3D" id="3.40.50.300">
    <property type="entry name" value="P-loop containing nucleotide triphosphate hydrolases"/>
    <property type="match status" value="1"/>
</dbReference>
<organism evidence="2 3">
    <name type="scientific">Sphingomonas corticis</name>
    <dbReference type="NCBI Taxonomy" id="2722791"/>
    <lineage>
        <taxon>Bacteria</taxon>
        <taxon>Pseudomonadati</taxon>
        <taxon>Pseudomonadota</taxon>
        <taxon>Alphaproteobacteria</taxon>
        <taxon>Sphingomonadales</taxon>
        <taxon>Sphingomonadaceae</taxon>
        <taxon>Sphingomonas</taxon>
    </lineage>
</organism>
<comment type="caution">
    <text evidence="2">The sequence shown here is derived from an EMBL/GenBank/DDBJ whole genome shotgun (WGS) entry which is preliminary data.</text>
</comment>
<dbReference type="SUPFAM" id="SSF52540">
    <property type="entry name" value="P-loop containing nucleoside triphosphate hydrolases"/>
    <property type="match status" value="1"/>
</dbReference>
<keyword evidence="2" id="KW-0067">ATP-binding</keyword>
<protein>
    <submittedName>
        <fullName evidence="2">ATP-binding protein</fullName>
    </submittedName>
</protein>
<feature type="domain" description="AAA+ ATPase" evidence="1">
    <location>
        <begin position="101"/>
        <end position="329"/>
    </location>
</feature>
<dbReference type="Proteomes" id="UP000732399">
    <property type="component" value="Unassembled WGS sequence"/>
</dbReference>
<dbReference type="Pfam" id="PF20703">
    <property type="entry name" value="nSTAND1"/>
    <property type="match status" value="1"/>
</dbReference>
<evidence type="ECO:0000313" key="2">
    <source>
        <dbReference type="EMBL" id="NJR79619.1"/>
    </source>
</evidence>
<dbReference type="PANTHER" id="PTHR34301:SF8">
    <property type="entry name" value="ATPASE DOMAIN-CONTAINING PROTEIN"/>
    <property type="match status" value="1"/>
</dbReference>
<sequence length="437" mass="48274">MMVWSRFTDLLLGRKPRPQPIVALDVPQRPSRMRAATSRLPRFKGEASDLERPLRGRDGPVDQQRTRLQRAFTPSQPVSDVRMFAGRREILLSLIRAIEDQQLHAVVFGDRGIGKTSLLHVFAQLAREARYIVRYTSCTERSEFDATFRAIAADVPLLYHADFDPTSEPAERGAALDTLLPERELTVATLTEVFAKLSGTRLLIILDEFDRATSPEFKRSVAELIKSLSDRSIRVQIVIAGVAANLTELVEHIPSIRRNILGLPMPAMTREEMAEMIALGEAIGQMSFEPGALDDIVAAAQGSPYVTGLLAQHAAARALDREARDVAREDVTEAIRRAMRDVWVRLSPRSQQQVETVEARLPMPEIGRIAADGLAHFGVILDPADATSQFDPAVRVAAELGILRPTVVGDRKAHQFADDSVALYLWLASRVGGRASA</sequence>
<reference evidence="2 3" key="1">
    <citation type="submission" date="2020-03" db="EMBL/GenBank/DDBJ databases">
        <authorList>
            <person name="Wang L."/>
            <person name="He N."/>
            <person name="Li Y."/>
            <person name="Fang Y."/>
            <person name="Zhang F."/>
        </authorList>
    </citation>
    <scope>NUCLEOTIDE SEQUENCE [LARGE SCALE GENOMIC DNA]</scope>
    <source>
        <strain evidence="2 3">36D10-4-7</strain>
    </source>
</reference>
<dbReference type="SMART" id="SM00382">
    <property type="entry name" value="AAA"/>
    <property type="match status" value="1"/>
</dbReference>
<gene>
    <name evidence="2" type="ORF">HBH26_13610</name>
</gene>
<dbReference type="InterPro" id="IPR003593">
    <property type="entry name" value="AAA+_ATPase"/>
</dbReference>
<keyword evidence="2" id="KW-0547">Nucleotide-binding</keyword>
<proteinExistence type="predicted"/>
<dbReference type="GO" id="GO:0005524">
    <property type="term" value="F:ATP binding"/>
    <property type="evidence" value="ECO:0007669"/>
    <property type="project" value="UniProtKB-KW"/>
</dbReference>
<name>A0ABX1CNU9_9SPHN</name>